<name>A0A8D8ZPW1_9HEMI</name>
<accession>A0A8D8ZPW1</accession>
<feature type="transmembrane region" description="Helical" evidence="1">
    <location>
        <begin position="46"/>
        <end position="68"/>
    </location>
</feature>
<feature type="transmembrane region" description="Helical" evidence="1">
    <location>
        <begin position="21"/>
        <end position="40"/>
    </location>
</feature>
<organism evidence="2">
    <name type="scientific">Cacopsylla melanoneura</name>
    <dbReference type="NCBI Taxonomy" id="428564"/>
    <lineage>
        <taxon>Eukaryota</taxon>
        <taxon>Metazoa</taxon>
        <taxon>Ecdysozoa</taxon>
        <taxon>Arthropoda</taxon>
        <taxon>Hexapoda</taxon>
        <taxon>Insecta</taxon>
        <taxon>Pterygota</taxon>
        <taxon>Neoptera</taxon>
        <taxon>Paraneoptera</taxon>
        <taxon>Hemiptera</taxon>
        <taxon>Sternorrhyncha</taxon>
        <taxon>Psylloidea</taxon>
        <taxon>Psyllidae</taxon>
        <taxon>Psyllinae</taxon>
        <taxon>Cacopsylla</taxon>
    </lineage>
</organism>
<protein>
    <submittedName>
        <fullName evidence="2">Uncharacterized protein</fullName>
    </submittedName>
</protein>
<proteinExistence type="predicted"/>
<keyword evidence="1" id="KW-0472">Membrane</keyword>
<sequence>MIFNIMSLWKEGNPWYMYHNFVGYILFPILNYFLIVTVGAKTRSCILTWGQILIQVVVLIFCSVLNLFDHPFNTLFQNLALGCEELDRVTILNRVLCSS</sequence>
<dbReference type="AlphaFoldDB" id="A0A8D8ZPW1"/>
<evidence type="ECO:0000256" key="1">
    <source>
        <dbReference type="SAM" id="Phobius"/>
    </source>
</evidence>
<dbReference type="EMBL" id="HBUF01528606">
    <property type="protein sequence ID" value="CAG6751014.1"/>
    <property type="molecule type" value="Transcribed_RNA"/>
</dbReference>
<reference evidence="2" key="1">
    <citation type="submission" date="2021-05" db="EMBL/GenBank/DDBJ databases">
        <authorList>
            <person name="Alioto T."/>
            <person name="Alioto T."/>
            <person name="Gomez Garrido J."/>
        </authorList>
    </citation>
    <scope>NUCLEOTIDE SEQUENCE</scope>
</reference>
<keyword evidence="1" id="KW-1133">Transmembrane helix</keyword>
<keyword evidence="1" id="KW-0812">Transmembrane</keyword>
<evidence type="ECO:0000313" key="2">
    <source>
        <dbReference type="EMBL" id="CAG6751014.1"/>
    </source>
</evidence>